<keyword evidence="9" id="KW-1185">Reference proteome</keyword>
<dbReference type="Gramene" id="AET4Gv20499000.1">
    <property type="protein sequence ID" value="AET4Gv20499000.1"/>
    <property type="gene ID" value="AET4Gv20499000"/>
</dbReference>
<dbReference type="InterPro" id="IPR018108">
    <property type="entry name" value="MCP_transmembrane"/>
</dbReference>
<dbReference type="InterPro" id="IPR023395">
    <property type="entry name" value="MCP_dom_sf"/>
</dbReference>
<keyword evidence="7" id="KW-0472">Membrane</keyword>
<dbReference type="GO" id="GO:0048250">
    <property type="term" value="P:iron import into the mitochondrion"/>
    <property type="evidence" value="ECO:0007669"/>
    <property type="project" value="TreeGrafter"/>
</dbReference>
<evidence type="ECO:0000256" key="3">
    <source>
        <dbReference type="ARBA" id="ARBA00022448"/>
    </source>
</evidence>
<dbReference type="Proteomes" id="UP000015105">
    <property type="component" value="Chromosome 4D"/>
</dbReference>
<dbReference type="PANTHER" id="PTHR45758:SF11">
    <property type="entry name" value="MITOCHONDRIAL SUBSTRATE CARRIER FAMILY PROTEIN"/>
    <property type="match status" value="1"/>
</dbReference>
<evidence type="ECO:0000313" key="8">
    <source>
        <dbReference type="EnsemblPlants" id="AET4Gv20499000.1"/>
    </source>
</evidence>
<evidence type="ECO:0000256" key="2">
    <source>
        <dbReference type="ARBA" id="ARBA00006375"/>
    </source>
</evidence>
<organism evidence="8 9">
    <name type="scientific">Aegilops tauschii subsp. strangulata</name>
    <name type="common">Goatgrass</name>
    <dbReference type="NCBI Taxonomy" id="200361"/>
    <lineage>
        <taxon>Eukaryota</taxon>
        <taxon>Viridiplantae</taxon>
        <taxon>Streptophyta</taxon>
        <taxon>Embryophyta</taxon>
        <taxon>Tracheophyta</taxon>
        <taxon>Spermatophyta</taxon>
        <taxon>Magnoliopsida</taxon>
        <taxon>Liliopsida</taxon>
        <taxon>Poales</taxon>
        <taxon>Poaceae</taxon>
        <taxon>BOP clade</taxon>
        <taxon>Pooideae</taxon>
        <taxon>Triticodae</taxon>
        <taxon>Triticeae</taxon>
        <taxon>Triticinae</taxon>
        <taxon>Aegilops</taxon>
    </lineage>
</organism>
<name>A0A453IAA3_AEGTS</name>
<dbReference type="AlphaFoldDB" id="A0A453IAA3"/>
<comment type="subcellular location">
    <subcellularLocation>
        <location evidence="1">Mitochondrion membrane</location>
        <topology evidence="1">Multi-pass membrane protein</topology>
    </subcellularLocation>
</comment>
<dbReference type="Gene3D" id="1.50.40.10">
    <property type="entry name" value="Mitochondrial carrier domain"/>
    <property type="match status" value="1"/>
</dbReference>
<sequence length="129" mass="14665">MCGLANSCLYHGPISCACYHLSIVLAHFQLWITCSFLCLHECHPPVFHFQGNNSVLFFVCGQGVCGCERFASSSIGDVFRTIIKRDGYVGLMRGWKPRMLFHAPAAAICWSTYEASKSFFERFNEKRRK</sequence>
<reference evidence="8" key="5">
    <citation type="journal article" date="2021" name="G3 (Bethesda)">
        <title>Aegilops tauschii genome assembly Aet v5.0 features greater sequence contiguity and improved annotation.</title>
        <authorList>
            <person name="Wang L."/>
            <person name="Zhu T."/>
            <person name="Rodriguez J.C."/>
            <person name="Deal K.R."/>
            <person name="Dubcovsky J."/>
            <person name="McGuire P.E."/>
            <person name="Lux T."/>
            <person name="Spannagl M."/>
            <person name="Mayer K.F.X."/>
            <person name="Baldrich P."/>
            <person name="Meyers B.C."/>
            <person name="Huo N."/>
            <person name="Gu Y.Q."/>
            <person name="Zhou H."/>
            <person name="Devos K.M."/>
            <person name="Bennetzen J.L."/>
            <person name="Unver T."/>
            <person name="Budak H."/>
            <person name="Gulick P.J."/>
            <person name="Galiba G."/>
            <person name="Kalapos B."/>
            <person name="Nelson D.R."/>
            <person name="Li P."/>
            <person name="You F.M."/>
            <person name="Luo M.C."/>
            <person name="Dvorak J."/>
        </authorList>
    </citation>
    <scope>NUCLEOTIDE SEQUENCE [LARGE SCALE GENOMIC DNA]</scope>
    <source>
        <strain evidence="8">cv. AL8/78</strain>
    </source>
</reference>
<accession>A0A453IAA3</accession>
<evidence type="ECO:0000256" key="5">
    <source>
        <dbReference type="ARBA" id="ARBA00022989"/>
    </source>
</evidence>
<evidence type="ECO:0000256" key="4">
    <source>
        <dbReference type="ARBA" id="ARBA00022692"/>
    </source>
</evidence>
<reference evidence="8" key="4">
    <citation type="submission" date="2019-03" db="UniProtKB">
        <authorList>
            <consortium name="EnsemblPlants"/>
        </authorList>
    </citation>
    <scope>IDENTIFICATION</scope>
</reference>
<dbReference type="GO" id="GO:0031966">
    <property type="term" value="C:mitochondrial membrane"/>
    <property type="evidence" value="ECO:0007669"/>
    <property type="project" value="UniProtKB-SubCell"/>
</dbReference>
<evidence type="ECO:0000256" key="7">
    <source>
        <dbReference type="ARBA" id="ARBA00023136"/>
    </source>
</evidence>
<evidence type="ECO:0008006" key="10">
    <source>
        <dbReference type="Google" id="ProtNLM"/>
    </source>
</evidence>
<dbReference type="GO" id="GO:0015093">
    <property type="term" value="F:ferrous iron transmembrane transporter activity"/>
    <property type="evidence" value="ECO:0007669"/>
    <property type="project" value="TreeGrafter"/>
</dbReference>
<keyword evidence="5" id="KW-1133">Transmembrane helix</keyword>
<reference evidence="8" key="3">
    <citation type="journal article" date="2017" name="Nature">
        <title>Genome sequence of the progenitor of the wheat D genome Aegilops tauschii.</title>
        <authorList>
            <person name="Luo M.C."/>
            <person name="Gu Y.Q."/>
            <person name="Puiu D."/>
            <person name="Wang H."/>
            <person name="Twardziok S.O."/>
            <person name="Deal K.R."/>
            <person name="Huo N."/>
            <person name="Zhu T."/>
            <person name="Wang L."/>
            <person name="Wang Y."/>
            <person name="McGuire P.E."/>
            <person name="Liu S."/>
            <person name="Long H."/>
            <person name="Ramasamy R.K."/>
            <person name="Rodriguez J.C."/>
            <person name="Van S.L."/>
            <person name="Yuan L."/>
            <person name="Wang Z."/>
            <person name="Xia Z."/>
            <person name="Xiao L."/>
            <person name="Anderson O.D."/>
            <person name="Ouyang S."/>
            <person name="Liang Y."/>
            <person name="Zimin A.V."/>
            <person name="Pertea G."/>
            <person name="Qi P."/>
            <person name="Bennetzen J.L."/>
            <person name="Dai X."/>
            <person name="Dawson M.W."/>
            <person name="Muller H.G."/>
            <person name="Kugler K."/>
            <person name="Rivarola-Duarte L."/>
            <person name="Spannagl M."/>
            <person name="Mayer K.F.X."/>
            <person name="Lu F.H."/>
            <person name="Bevan M.W."/>
            <person name="Leroy P."/>
            <person name="Li P."/>
            <person name="You F.M."/>
            <person name="Sun Q."/>
            <person name="Liu Z."/>
            <person name="Lyons E."/>
            <person name="Wicker T."/>
            <person name="Salzberg S.L."/>
            <person name="Devos K.M."/>
            <person name="Dvorak J."/>
        </authorList>
    </citation>
    <scope>NUCLEOTIDE SEQUENCE [LARGE SCALE GENOMIC DNA]</scope>
    <source>
        <strain evidence="8">cv. AL8/78</strain>
    </source>
</reference>
<dbReference type="EnsemblPlants" id="AET4Gv20499000.1">
    <property type="protein sequence ID" value="AET4Gv20499000.1"/>
    <property type="gene ID" value="AET4Gv20499000"/>
</dbReference>
<keyword evidence="3" id="KW-0813">Transport</keyword>
<dbReference type="PANTHER" id="PTHR45758">
    <property type="entry name" value="MITOFERRIN-1-RELATED"/>
    <property type="match status" value="1"/>
</dbReference>
<protein>
    <recommendedName>
        <fullName evidence="10">Mitoferrin</fullName>
    </recommendedName>
</protein>
<evidence type="ECO:0000313" key="9">
    <source>
        <dbReference type="Proteomes" id="UP000015105"/>
    </source>
</evidence>
<keyword evidence="4" id="KW-0812">Transmembrane</keyword>
<evidence type="ECO:0000256" key="6">
    <source>
        <dbReference type="ARBA" id="ARBA00023128"/>
    </source>
</evidence>
<evidence type="ECO:0000256" key="1">
    <source>
        <dbReference type="ARBA" id="ARBA00004225"/>
    </source>
</evidence>
<reference evidence="9" key="2">
    <citation type="journal article" date="2017" name="Nat. Plants">
        <title>The Aegilops tauschii genome reveals multiple impacts of transposons.</title>
        <authorList>
            <person name="Zhao G."/>
            <person name="Zou C."/>
            <person name="Li K."/>
            <person name="Wang K."/>
            <person name="Li T."/>
            <person name="Gao L."/>
            <person name="Zhang X."/>
            <person name="Wang H."/>
            <person name="Yang Z."/>
            <person name="Liu X."/>
            <person name="Jiang W."/>
            <person name="Mao L."/>
            <person name="Kong X."/>
            <person name="Jiao Y."/>
            <person name="Jia J."/>
        </authorList>
    </citation>
    <scope>NUCLEOTIDE SEQUENCE [LARGE SCALE GENOMIC DNA]</scope>
    <source>
        <strain evidence="9">cv. AL8/78</strain>
    </source>
</reference>
<comment type="similarity">
    <text evidence="2">Belongs to the mitochondrial carrier (TC 2.A.29) family.</text>
</comment>
<keyword evidence="6" id="KW-0496">Mitochondrion</keyword>
<dbReference type="Pfam" id="PF00153">
    <property type="entry name" value="Mito_carr"/>
    <property type="match status" value="1"/>
</dbReference>
<reference evidence="9" key="1">
    <citation type="journal article" date="2014" name="Science">
        <title>Ancient hybridizations among the ancestral genomes of bread wheat.</title>
        <authorList>
            <consortium name="International Wheat Genome Sequencing Consortium,"/>
            <person name="Marcussen T."/>
            <person name="Sandve S.R."/>
            <person name="Heier L."/>
            <person name="Spannagl M."/>
            <person name="Pfeifer M."/>
            <person name="Jakobsen K.S."/>
            <person name="Wulff B.B."/>
            <person name="Steuernagel B."/>
            <person name="Mayer K.F."/>
            <person name="Olsen O.A."/>
        </authorList>
    </citation>
    <scope>NUCLEOTIDE SEQUENCE [LARGE SCALE GENOMIC DNA]</scope>
    <source>
        <strain evidence="9">cv. AL8/78</strain>
    </source>
</reference>
<dbReference type="SUPFAM" id="SSF103506">
    <property type="entry name" value="Mitochondrial carrier"/>
    <property type="match status" value="1"/>
</dbReference>
<proteinExistence type="inferred from homology"/>